<dbReference type="Gene3D" id="3.30.300.20">
    <property type="match status" value="1"/>
</dbReference>
<feature type="domain" description="KH type-2" evidence="11">
    <location>
        <begin position="205"/>
        <end position="283"/>
    </location>
</feature>
<dbReference type="AlphaFoldDB" id="A0A0K2LCB5"/>
<comment type="function">
    <text evidence="8">An essential GTPase that binds both GDP and GTP, with rapid nucleotide exchange. Plays a role in 16S rRNA processing and 30S ribosomal subunit biogenesis and possibly also in cell cycle regulation and energy metabolism.</text>
</comment>
<dbReference type="HAMAP" id="MF_00367">
    <property type="entry name" value="GTPase_Era"/>
    <property type="match status" value="1"/>
</dbReference>
<feature type="region of interest" description="G5" evidence="9">
    <location>
        <begin position="153"/>
        <end position="155"/>
    </location>
</feature>
<name>A0A0K2LCB5_9LACO</name>
<dbReference type="GO" id="GO:0005886">
    <property type="term" value="C:plasma membrane"/>
    <property type="evidence" value="ECO:0007669"/>
    <property type="project" value="UniProtKB-SubCell"/>
</dbReference>
<sequence>MDNKNYKSGFVAIIGRPNVGKSTFMNRIIKEQIAITSPKAQTTRNKIQGIYTDNERQIIFLDTPGIHKPHNDLDQYMDKAAISALKEVDAVLFMTEAGEKSGPGDKFIIEELKKVKAPVFLVLNKIDLINPDDMAPQIDEYKDLMDFAEIIPISATNGNNIDDLIDTLTKHLPVGPQYYADDQITDHPEYFIVGELIREKILEDTRDEIPHSIAVVVESMNQRSAAGKLQVEANIYVERDSQKPIVIGRGGAMLKHIGIGSRIKIEHLLGEKINLKLWVRVKKNWRDDKAFLASAGYSMKDLKD</sequence>
<evidence type="ECO:0000259" key="12">
    <source>
        <dbReference type="PROSITE" id="PS51713"/>
    </source>
</evidence>
<dbReference type="CDD" id="cd04163">
    <property type="entry name" value="Era"/>
    <property type="match status" value="1"/>
</dbReference>
<dbReference type="CDD" id="cd22534">
    <property type="entry name" value="KH-II_Era"/>
    <property type="match status" value="1"/>
</dbReference>
<dbReference type="FunFam" id="3.30.300.20:FF:000003">
    <property type="entry name" value="GTPase Era"/>
    <property type="match status" value="1"/>
</dbReference>
<protein>
    <recommendedName>
        <fullName evidence="2 8">GTPase Era</fullName>
    </recommendedName>
</protein>
<dbReference type="InterPro" id="IPR015946">
    <property type="entry name" value="KH_dom-like_a/b"/>
</dbReference>
<evidence type="ECO:0000256" key="9">
    <source>
        <dbReference type="PROSITE-ProRule" id="PRU01050"/>
    </source>
</evidence>
<accession>A0A0K2LCB5</accession>
<feature type="region of interest" description="G1" evidence="9">
    <location>
        <begin position="15"/>
        <end position="22"/>
    </location>
</feature>
<evidence type="ECO:0000259" key="11">
    <source>
        <dbReference type="PROSITE" id="PS50823"/>
    </source>
</evidence>
<dbReference type="PROSITE" id="PS50823">
    <property type="entry name" value="KH_TYPE_2"/>
    <property type="match status" value="1"/>
</dbReference>
<dbReference type="Pfam" id="PF07650">
    <property type="entry name" value="KH_2"/>
    <property type="match status" value="1"/>
</dbReference>
<evidence type="ECO:0000256" key="6">
    <source>
        <dbReference type="ARBA" id="ARBA00023134"/>
    </source>
</evidence>
<dbReference type="Proteomes" id="UP000061546">
    <property type="component" value="Chromosome"/>
</dbReference>
<keyword evidence="8" id="KW-1003">Cell membrane</keyword>
<dbReference type="InterPro" id="IPR005225">
    <property type="entry name" value="Small_GTP-bd"/>
</dbReference>
<dbReference type="InterPro" id="IPR006073">
    <property type="entry name" value="GTP-bd"/>
</dbReference>
<evidence type="ECO:0000256" key="10">
    <source>
        <dbReference type="RuleBase" id="RU003761"/>
    </source>
</evidence>
<dbReference type="InterPro" id="IPR027417">
    <property type="entry name" value="P-loop_NTPase"/>
</dbReference>
<keyword evidence="14" id="KW-1185">Reference proteome</keyword>
<dbReference type="KEGG" id="lhi:JP39_05965"/>
<dbReference type="NCBIfam" id="TIGR00231">
    <property type="entry name" value="small_GTP"/>
    <property type="match status" value="1"/>
</dbReference>
<feature type="domain" description="Era-type G" evidence="12">
    <location>
        <begin position="7"/>
        <end position="174"/>
    </location>
</feature>
<dbReference type="OrthoDB" id="9805918at2"/>
<feature type="binding site" evidence="8">
    <location>
        <begin position="62"/>
        <end position="66"/>
    </location>
    <ligand>
        <name>GTP</name>
        <dbReference type="ChEBI" id="CHEBI:37565"/>
    </ligand>
</feature>
<comment type="similarity">
    <text evidence="1 8 9 10">Belongs to the TRAFAC class TrmE-Era-EngA-EngB-Septin-like GTPase superfamily. Era GTPase family.</text>
</comment>
<dbReference type="Gene3D" id="3.40.50.300">
    <property type="entry name" value="P-loop containing nucleotide triphosphate hydrolases"/>
    <property type="match status" value="1"/>
</dbReference>
<dbReference type="EMBL" id="CP012559">
    <property type="protein sequence ID" value="ALB28941.1"/>
    <property type="molecule type" value="Genomic_DNA"/>
</dbReference>
<keyword evidence="8" id="KW-0963">Cytoplasm</keyword>
<evidence type="ECO:0000256" key="2">
    <source>
        <dbReference type="ARBA" id="ARBA00020484"/>
    </source>
</evidence>
<evidence type="ECO:0000256" key="8">
    <source>
        <dbReference type="HAMAP-Rule" id="MF_00367"/>
    </source>
</evidence>
<comment type="subcellular location">
    <subcellularLocation>
        <location evidence="8">Cytoplasm</location>
    </subcellularLocation>
    <subcellularLocation>
        <location evidence="8">Cell membrane</location>
        <topology evidence="8">Peripheral membrane protein</topology>
    </subcellularLocation>
</comment>
<evidence type="ECO:0000256" key="4">
    <source>
        <dbReference type="ARBA" id="ARBA00022741"/>
    </source>
</evidence>
<comment type="subunit">
    <text evidence="8">Monomer.</text>
</comment>
<dbReference type="GO" id="GO:0000028">
    <property type="term" value="P:ribosomal small subunit assembly"/>
    <property type="evidence" value="ECO:0007669"/>
    <property type="project" value="TreeGrafter"/>
</dbReference>
<dbReference type="SUPFAM" id="SSF52540">
    <property type="entry name" value="P-loop containing nucleoside triphosphate hydrolases"/>
    <property type="match status" value="1"/>
</dbReference>
<keyword evidence="3 8" id="KW-0690">Ribosome biogenesis</keyword>
<dbReference type="GO" id="GO:0043024">
    <property type="term" value="F:ribosomal small subunit binding"/>
    <property type="evidence" value="ECO:0007669"/>
    <property type="project" value="TreeGrafter"/>
</dbReference>
<dbReference type="GO" id="GO:0003924">
    <property type="term" value="F:GTPase activity"/>
    <property type="evidence" value="ECO:0007669"/>
    <property type="project" value="UniProtKB-UniRule"/>
</dbReference>
<dbReference type="NCBIfam" id="TIGR00436">
    <property type="entry name" value="era"/>
    <property type="match status" value="1"/>
</dbReference>
<evidence type="ECO:0000256" key="7">
    <source>
        <dbReference type="ARBA" id="ARBA00023136"/>
    </source>
</evidence>
<dbReference type="PROSITE" id="PS51713">
    <property type="entry name" value="G_ERA"/>
    <property type="match status" value="1"/>
</dbReference>
<evidence type="ECO:0000313" key="14">
    <source>
        <dbReference type="Proteomes" id="UP000061546"/>
    </source>
</evidence>
<dbReference type="PANTHER" id="PTHR42698">
    <property type="entry name" value="GTPASE ERA"/>
    <property type="match status" value="1"/>
</dbReference>
<dbReference type="InterPro" id="IPR009019">
    <property type="entry name" value="KH_sf_prok-type"/>
</dbReference>
<feature type="region of interest" description="G4" evidence="9">
    <location>
        <begin position="124"/>
        <end position="127"/>
    </location>
</feature>
<dbReference type="NCBIfam" id="NF000908">
    <property type="entry name" value="PRK00089.1"/>
    <property type="match status" value="1"/>
</dbReference>
<keyword evidence="6 8" id="KW-0342">GTP-binding</keyword>
<feature type="region of interest" description="G2" evidence="9">
    <location>
        <begin position="41"/>
        <end position="45"/>
    </location>
</feature>
<dbReference type="GO" id="GO:0005525">
    <property type="term" value="F:GTP binding"/>
    <property type="evidence" value="ECO:0007669"/>
    <property type="project" value="UniProtKB-UniRule"/>
</dbReference>
<keyword evidence="8" id="KW-0699">rRNA-binding</keyword>
<feature type="region of interest" description="G3" evidence="9">
    <location>
        <begin position="62"/>
        <end position="65"/>
    </location>
</feature>
<dbReference type="SUPFAM" id="SSF54814">
    <property type="entry name" value="Prokaryotic type KH domain (KH-domain type II)"/>
    <property type="match status" value="1"/>
</dbReference>
<dbReference type="RefSeq" id="WP_041501063.1">
    <property type="nucleotide sequence ID" value="NZ_BJDV01000015.1"/>
</dbReference>
<dbReference type="STRING" id="1074467.JP39_05965"/>
<evidence type="ECO:0000256" key="5">
    <source>
        <dbReference type="ARBA" id="ARBA00022884"/>
    </source>
</evidence>
<dbReference type="PRINTS" id="PR00326">
    <property type="entry name" value="GTP1OBG"/>
</dbReference>
<proteinExistence type="inferred from homology"/>
<dbReference type="InterPro" id="IPR005662">
    <property type="entry name" value="GTPase_Era-like"/>
</dbReference>
<keyword evidence="7 8" id="KW-0472">Membrane</keyword>
<evidence type="ECO:0000256" key="1">
    <source>
        <dbReference type="ARBA" id="ARBA00007921"/>
    </source>
</evidence>
<organism evidence="13 14">
    <name type="scientific">Companilactobacillus heilongjiangensis</name>
    <dbReference type="NCBI Taxonomy" id="1074467"/>
    <lineage>
        <taxon>Bacteria</taxon>
        <taxon>Bacillati</taxon>
        <taxon>Bacillota</taxon>
        <taxon>Bacilli</taxon>
        <taxon>Lactobacillales</taxon>
        <taxon>Lactobacillaceae</taxon>
        <taxon>Companilactobacillus</taxon>
    </lineage>
</organism>
<keyword evidence="4 8" id="KW-0547">Nucleotide-binding</keyword>
<gene>
    <name evidence="8 13" type="primary">era</name>
    <name evidence="13" type="ORF">JP39_05965</name>
</gene>
<dbReference type="InterPro" id="IPR030388">
    <property type="entry name" value="G_ERA_dom"/>
</dbReference>
<feature type="binding site" evidence="8">
    <location>
        <begin position="124"/>
        <end position="127"/>
    </location>
    <ligand>
        <name>GTP</name>
        <dbReference type="ChEBI" id="CHEBI:37565"/>
    </ligand>
</feature>
<evidence type="ECO:0000256" key="3">
    <source>
        <dbReference type="ARBA" id="ARBA00022517"/>
    </source>
</evidence>
<evidence type="ECO:0000313" key="13">
    <source>
        <dbReference type="EMBL" id="ALB28941.1"/>
    </source>
</evidence>
<dbReference type="InterPro" id="IPR004044">
    <property type="entry name" value="KH_dom_type_2"/>
</dbReference>
<dbReference type="PANTHER" id="PTHR42698:SF1">
    <property type="entry name" value="GTPASE ERA, MITOCHONDRIAL"/>
    <property type="match status" value="1"/>
</dbReference>
<feature type="binding site" evidence="8">
    <location>
        <begin position="15"/>
        <end position="22"/>
    </location>
    <ligand>
        <name>GTP</name>
        <dbReference type="ChEBI" id="CHEBI:37565"/>
    </ligand>
</feature>
<dbReference type="Pfam" id="PF01926">
    <property type="entry name" value="MMR_HSR1"/>
    <property type="match status" value="1"/>
</dbReference>
<dbReference type="GO" id="GO:0005829">
    <property type="term" value="C:cytosol"/>
    <property type="evidence" value="ECO:0007669"/>
    <property type="project" value="TreeGrafter"/>
</dbReference>
<keyword evidence="5 8" id="KW-0694">RNA-binding</keyword>
<reference evidence="13 14" key="1">
    <citation type="submission" date="2015-08" db="EMBL/GenBank/DDBJ databases">
        <title>Genomic sequence of Lactobacillus heilongjiangensis DSM 28069, isolated from Chinese traditional pickle.</title>
        <authorList>
            <person name="Jiang X."/>
            <person name="Zheng B."/>
            <person name="Cheng H."/>
        </authorList>
    </citation>
    <scope>NUCLEOTIDE SEQUENCE [LARGE SCALE GENOMIC DNA]</scope>
    <source>
        <strain evidence="13 14">DSM 28069</strain>
    </source>
</reference>
<dbReference type="FunFam" id="3.40.50.300:FF:000094">
    <property type="entry name" value="GTPase Era"/>
    <property type="match status" value="1"/>
</dbReference>
<dbReference type="GO" id="GO:0070181">
    <property type="term" value="F:small ribosomal subunit rRNA binding"/>
    <property type="evidence" value="ECO:0007669"/>
    <property type="project" value="UniProtKB-UniRule"/>
</dbReference>